<feature type="chain" id="PRO_5020251648" evidence="1">
    <location>
        <begin position="23"/>
        <end position="506"/>
    </location>
</feature>
<evidence type="ECO:0000313" key="3">
    <source>
        <dbReference type="EMBL" id="RZI46453.1"/>
    </source>
</evidence>
<proteinExistence type="predicted"/>
<dbReference type="EMBL" id="SCFB01000004">
    <property type="protein sequence ID" value="RZI46453.1"/>
    <property type="molecule type" value="Genomic_DNA"/>
</dbReference>
<evidence type="ECO:0000313" key="4">
    <source>
        <dbReference type="Proteomes" id="UP000293550"/>
    </source>
</evidence>
<dbReference type="OrthoDB" id="9806181at2"/>
<dbReference type="InterPro" id="IPR012664">
    <property type="entry name" value="CHP02452"/>
</dbReference>
<evidence type="ECO:0000256" key="1">
    <source>
        <dbReference type="SAM" id="SignalP"/>
    </source>
</evidence>
<sequence length="506" mass="56003">MLRKLCVGFMLAAVCNMSTSYAFWSAISDQEYTGQEHNAYKGYALNAMDQLEMMIVYQSNLLTKRYQEKGDISRHDKKIASVSDAIGKLVTTGIFEYDRIVIPYGISLTPATKEQAQLMTQGLNFFARLSDNPRKLALSTSDPHQQSVRNILELASKTRLHKDVEKAMWLPSESWEEPIGGGAAAANSKNTPGGSYRTAILQQTRNALEHGYIAEDGMIVLPLAEPSTPAPLKEALRHLPNAVVKDLGPDNSSKYYPTGLQLTGSSPGYTTKYQVLQGDSIQVANEVFKRGRSAILNMANEKNPGGGARTHGSRAQEEQLCYRSNLLPILEVHETAGAYKIDNDAGKFGTSRKITDKVDCDSGIFSPHVTFIRDRVNSGFLPHYMFQSNPESYGMITSAAFDLRKRKAIPSNYKYITKAKIRFQLRSAAANGFTNLVLGAFGCGAFKGSFEDLPQRVAHYYSRVLNEAEFKGRFENVVFAIMVNGKGVRGKNSDQDNFNAFQKIFG</sequence>
<dbReference type="Pfam" id="PF10021">
    <property type="entry name" value="PARG_cat_microb"/>
    <property type="match status" value="1"/>
</dbReference>
<feature type="domain" description="Microbial-type PARG catalytic" evidence="2">
    <location>
        <begin position="252"/>
        <end position="374"/>
    </location>
</feature>
<dbReference type="NCBIfam" id="TIGR02452">
    <property type="entry name" value="TIGR02452 family protein"/>
    <property type="match status" value="1"/>
</dbReference>
<protein>
    <submittedName>
        <fullName evidence="3">TIGR02452 family protein</fullName>
    </submittedName>
</protein>
<keyword evidence="4" id="KW-1185">Reference proteome</keyword>
<name>A0A4Q7DI49_9PROT</name>
<gene>
    <name evidence="3" type="ORF">EQU50_02360</name>
</gene>
<dbReference type="RefSeq" id="WP_130153557.1">
    <property type="nucleotide sequence ID" value="NZ_SCFB01000004.1"/>
</dbReference>
<organism evidence="3 4">
    <name type="scientific">Candidatus Finniella inopinata</name>
    <dbReference type="NCBI Taxonomy" id="1696036"/>
    <lineage>
        <taxon>Bacteria</taxon>
        <taxon>Pseudomonadati</taxon>
        <taxon>Pseudomonadota</taxon>
        <taxon>Alphaproteobacteria</taxon>
        <taxon>Holosporales</taxon>
        <taxon>Candidatus Paracaedibacteraceae</taxon>
        <taxon>Candidatus Finniella</taxon>
    </lineage>
</organism>
<evidence type="ECO:0000259" key="2">
    <source>
        <dbReference type="Pfam" id="PF10021"/>
    </source>
</evidence>
<dbReference type="InterPro" id="IPR043472">
    <property type="entry name" value="Macro_dom-like"/>
</dbReference>
<dbReference type="PANTHER" id="PTHR35596:SF1">
    <property type="entry name" value="MICROBIAL-TYPE PARG CATALYTIC DOMAIN-CONTAINING PROTEIN"/>
    <property type="match status" value="1"/>
</dbReference>
<feature type="signal peptide" evidence="1">
    <location>
        <begin position="1"/>
        <end position="22"/>
    </location>
</feature>
<dbReference type="PANTHER" id="PTHR35596">
    <property type="entry name" value="DUF2263 DOMAIN-CONTAINING PROTEIN"/>
    <property type="match status" value="1"/>
</dbReference>
<dbReference type="AlphaFoldDB" id="A0A4Q7DI49"/>
<dbReference type="Gene3D" id="3.40.220.10">
    <property type="entry name" value="Leucine Aminopeptidase, subunit E, domain 1"/>
    <property type="match status" value="1"/>
</dbReference>
<reference evidence="3 4" key="1">
    <citation type="submission" date="2018-10" db="EMBL/GenBank/DDBJ databases">
        <title>An updated phylogeny of the Alphaproteobacteria reveals that the parasitic Rickettsiales and Holosporales have independent origins.</title>
        <authorList>
            <person name="Munoz-Gomez S.A."/>
            <person name="Hess S."/>
            <person name="Burger G."/>
            <person name="Lang B.F."/>
            <person name="Susko E."/>
            <person name="Slamovits C.H."/>
            <person name="Roger A.J."/>
        </authorList>
    </citation>
    <scope>NUCLEOTIDE SEQUENCE [LARGE SCALE GENOMIC DNA]</scope>
    <source>
        <strain evidence="3">HOLO01</strain>
    </source>
</reference>
<dbReference type="Proteomes" id="UP000293550">
    <property type="component" value="Unassembled WGS sequence"/>
</dbReference>
<accession>A0A4Q7DI49</accession>
<keyword evidence="1" id="KW-0732">Signal</keyword>
<comment type="caution">
    <text evidence="3">The sequence shown here is derived from an EMBL/GenBank/DDBJ whole genome shotgun (WGS) entry which is preliminary data.</text>
</comment>
<dbReference type="InterPro" id="IPR019261">
    <property type="entry name" value="PARG_cat_microbial"/>
</dbReference>